<evidence type="ECO:0000256" key="3">
    <source>
        <dbReference type="ARBA" id="ARBA00011970"/>
    </source>
</evidence>
<evidence type="ECO:0000313" key="11">
    <source>
        <dbReference type="EMBL" id="MBS1258711.1"/>
    </source>
</evidence>
<dbReference type="PROSITE" id="PS50005">
    <property type="entry name" value="TPR"/>
    <property type="match status" value="8"/>
</dbReference>
<feature type="repeat" description="TPR" evidence="8">
    <location>
        <begin position="137"/>
        <end position="170"/>
    </location>
</feature>
<evidence type="ECO:0000256" key="5">
    <source>
        <dbReference type="ARBA" id="ARBA00022679"/>
    </source>
</evidence>
<keyword evidence="5" id="KW-0808">Transferase</keyword>
<dbReference type="SUPFAM" id="SSF48452">
    <property type="entry name" value="TPR-like"/>
    <property type="match status" value="2"/>
</dbReference>
<evidence type="ECO:0000256" key="6">
    <source>
        <dbReference type="ARBA" id="ARBA00022737"/>
    </source>
</evidence>
<feature type="region of interest" description="Disordered" evidence="9">
    <location>
        <begin position="1"/>
        <end position="33"/>
    </location>
</feature>
<dbReference type="SMART" id="SM00028">
    <property type="entry name" value="TPR"/>
    <property type="match status" value="8"/>
</dbReference>
<dbReference type="Gene3D" id="1.25.40.10">
    <property type="entry name" value="Tetratricopeptide repeat domain"/>
    <property type="match status" value="4"/>
</dbReference>
<dbReference type="PANTHER" id="PTHR44998">
    <property type="match status" value="1"/>
</dbReference>
<dbReference type="Pfam" id="PF00515">
    <property type="entry name" value="TPR_1"/>
    <property type="match status" value="1"/>
</dbReference>
<organism evidence="11 12">
    <name type="scientific">Candidatus Scalindua arabica</name>
    <dbReference type="NCBI Taxonomy" id="1127984"/>
    <lineage>
        <taxon>Bacteria</taxon>
        <taxon>Pseudomonadati</taxon>
        <taxon>Planctomycetota</taxon>
        <taxon>Candidatus Brocadiia</taxon>
        <taxon>Candidatus Brocadiales</taxon>
        <taxon>Candidatus Scalinduaceae</taxon>
        <taxon>Candidatus Scalindua</taxon>
    </lineage>
</organism>
<feature type="repeat" description="TPR" evidence="8">
    <location>
        <begin position="205"/>
        <end position="238"/>
    </location>
</feature>
<evidence type="ECO:0000256" key="7">
    <source>
        <dbReference type="ARBA" id="ARBA00022803"/>
    </source>
</evidence>
<evidence type="ECO:0000259" key="10">
    <source>
        <dbReference type="Pfam" id="PF13844"/>
    </source>
</evidence>
<feature type="repeat" description="TPR" evidence="8">
    <location>
        <begin position="69"/>
        <end position="102"/>
    </location>
</feature>
<dbReference type="Pfam" id="PF13414">
    <property type="entry name" value="TPR_11"/>
    <property type="match status" value="2"/>
</dbReference>
<dbReference type="EMBL" id="JAANXD010000073">
    <property type="protein sequence ID" value="MBS1258711.1"/>
    <property type="molecule type" value="Genomic_DNA"/>
</dbReference>
<comment type="similarity">
    <text evidence="2">Belongs to the glycosyltransferase 41 family. O-GlcNAc transferase subfamily.</text>
</comment>
<feature type="repeat" description="TPR" evidence="8">
    <location>
        <begin position="35"/>
        <end position="68"/>
    </location>
</feature>
<dbReference type="InterPro" id="IPR029489">
    <property type="entry name" value="OGT/SEC/SPY_C"/>
</dbReference>
<feature type="repeat" description="TPR" evidence="8">
    <location>
        <begin position="273"/>
        <end position="306"/>
    </location>
</feature>
<dbReference type="Pfam" id="PF13844">
    <property type="entry name" value="Glyco_transf_41"/>
    <property type="match status" value="1"/>
</dbReference>
<evidence type="ECO:0000256" key="1">
    <source>
        <dbReference type="ARBA" id="ARBA00004922"/>
    </source>
</evidence>
<feature type="repeat" description="TPR" evidence="8">
    <location>
        <begin position="103"/>
        <end position="136"/>
    </location>
</feature>
<dbReference type="InterPro" id="IPR019734">
    <property type="entry name" value="TPR_rpt"/>
</dbReference>
<gene>
    <name evidence="11" type="ORF">MAG551_01773</name>
</gene>
<evidence type="ECO:0000256" key="2">
    <source>
        <dbReference type="ARBA" id="ARBA00005386"/>
    </source>
</evidence>
<dbReference type="Proteomes" id="UP000722750">
    <property type="component" value="Unassembled WGS sequence"/>
</dbReference>
<dbReference type="EC" id="2.4.1.255" evidence="3"/>
<dbReference type="InterPro" id="IPR011990">
    <property type="entry name" value="TPR-like_helical_dom_sf"/>
</dbReference>
<feature type="compositionally biased region" description="Basic residues" evidence="9">
    <location>
        <begin position="1"/>
        <end position="20"/>
    </location>
</feature>
<protein>
    <recommendedName>
        <fullName evidence="3">protein O-GlcNAc transferase</fullName>
        <ecNumber evidence="3">2.4.1.255</ecNumber>
    </recommendedName>
</protein>
<dbReference type="GO" id="GO:0006493">
    <property type="term" value="P:protein O-linked glycosylation"/>
    <property type="evidence" value="ECO:0007669"/>
    <property type="project" value="TreeGrafter"/>
</dbReference>
<comment type="pathway">
    <text evidence="1">Protein modification; protein glycosylation.</text>
</comment>
<keyword evidence="7 8" id="KW-0802">TPR repeat</keyword>
<keyword evidence="6" id="KW-0677">Repeat</keyword>
<feature type="repeat" description="TPR" evidence="8">
    <location>
        <begin position="171"/>
        <end position="204"/>
    </location>
</feature>
<evidence type="ECO:0000313" key="12">
    <source>
        <dbReference type="Proteomes" id="UP000722750"/>
    </source>
</evidence>
<sequence length="760" mass="86299">MVTKRKHKKRSSRKQAKNRPKRENGTLSGGNGTGSSVLLQEALKLHQSGNLTEAAHLYQKILKIDPGQIDAIFLLGTSSLQQGNLDTAAEFLKKAIALKPDHVRAHNNLGTTLQQQDKFDEAIDCYRNATKLSPDYADAHYNIGVLLQNQGKDSEAIASYSRATEINPDYAEAYYNLGIANQELGKLDDALFNYHKTVEIKPGYAEVYNNMGNVFKLQGKLDDAVCAYKKALELKPDLAETYNNMGGTYIEQGNPAEAIPCFRKSLELKPDVPEVYNNMGDAFKEIGMTNEALSSYQNALQLKPDSGIEVKSALMLPVIIESEESIKQNRERIFKQIESMRNRGLTLGDPHKQIGSTNYYLVYHGLNDKEIQKEIASFYINACPDLAWTSPDLNKQRKLHDKITIGIISDYLCYHTIGRLNYGIVKYLSRKEFNVKLFRFSGGREDHLSKAIDDAADEVIVLPRKLKQARREIADHSLDILFYLDIGMDSLTYFLAYSRLAPVQCVTWGHPVTTGIPNMDYFISSDKSEPPGAEDHYLERLILPDRLTTYYYRPELPEVLTPRKDFGLPEDYNLYVCPQTLFKFHPDFDDVIGALLRQDTRGLLVLIEGKHKHWAELLRDRFSNAFPDVFDRVRFLPMMPTRDFLSLLKMADVILDTPFFGGGSTSLESFACGIPIVTWPGEFMRDRLALALYKQMGIMDCVADNAQSYLDIAFRLVNDKVWRKEIRDKIKANAGVLFEDIKAVHELERFFKMAVENNKE</sequence>
<dbReference type="PROSITE" id="PS50293">
    <property type="entry name" value="TPR_REGION"/>
    <property type="match status" value="6"/>
</dbReference>
<proteinExistence type="inferred from homology"/>
<dbReference type="Pfam" id="PF14559">
    <property type="entry name" value="TPR_19"/>
    <property type="match status" value="1"/>
</dbReference>
<comment type="caution">
    <text evidence="11">The sequence shown here is derived from an EMBL/GenBank/DDBJ whole genome shotgun (WGS) entry which is preliminary data.</text>
</comment>
<dbReference type="Gene3D" id="3.40.50.11380">
    <property type="match status" value="1"/>
</dbReference>
<evidence type="ECO:0000256" key="4">
    <source>
        <dbReference type="ARBA" id="ARBA00022676"/>
    </source>
</evidence>
<feature type="domain" description="O-GlcNAc transferase C-terminal" evidence="10">
    <location>
        <begin position="559"/>
        <end position="732"/>
    </location>
</feature>
<dbReference type="Gene3D" id="3.40.50.2000">
    <property type="entry name" value="Glycogen Phosphorylase B"/>
    <property type="match status" value="1"/>
</dbReference>
<evidence type="ECO:0000256" key="9">
    <source>
        <dbReference type="SAM" id="MobiDB-lite"/>
    </source>
</evidence>
<dbReference type="PANTHER" id="PTHR44998:SF1">
    <property type="entry name" value="UDP-N-ACETYLGLUCOSAMINE--PEPTIDE N-ACETYLGLUCOSAMINYLTRANSFERASE 110 KDA SUBUNIT"/>
    <property type="match status" value="1"/>
</dbReference>
<evidence type="ECO:0000256" key="8">
    <source>
        <dbReference type="PROSITE-ProRule" id="PRU00339"/>
    </source>
</evidence>
<keyword evidence="4" id="KW-0328">Glycosyltransferase</keyword>
<dbReference type="AlphaFoldDB" id="A0A941W4E7"/>
<name>A0A941W4E7_9BACT</name>
<reference evidence="11" key="1">
    <citation type="journal article" date="2021" name="ISME J.">
        <title>Fine-scale metabolic discontinuity in a stratified prokaryote microbiome of a Red Sea deep halocline.</title>
        <authorList>
            <person name="Michoud G."/>
            <person name="Ngugi D.K."/>
            <person name="Barozzi A."/>
            <person name="Merlino G."/>
            <person name="Calleja M.L."/>
            <person name="Delgado-Huertas A."/>
            <person name="Moran X.A.G."/>
            <person name="Daffonchio D."/>
        </authorList>
    </citation>
    <scope>NUCLEOTIDE SEQUENCE</scope>
    <source>
        <strain evidence="11">SuakinDeep_MAG55_1</strain>
    </source>
</reference>
<dbReference type="GO" id="GO:0097363">
    <property type="term" value="F:protein O-acetylglucosaminyltransferase activity"/>
    <property type="evidence" value="ECO:0007669"/>
    <property type="project" value="UniProtKB-EC"/>
</dbReference>
<dbReference type="Pfam" id="PF13181">
    <property type="entry name" value="TPR_8"/>
    <property type="match status" value="1"/>
</dbReference>
<accession>A0A941W4E7</accession>
<feature type="repeat" description="TPR" evidence="8">
    <location>
        <begin position="239"/>
        <end position="272"/>
    </location>
</feature>
<dbReference type="SUPFAM" id="SSF53756">
    <property type="entry name" value="UDP-Glycosyltransferase/glycogen phosphorylase"/>
    <property type="match status" value="1"/>
</dbReference>